<dbReference type="SUPFAM" id="SSF55846">
    <property type="entry name" value="N-acetylmuramoyl-L-alanine amidase-like"/>
    <property type="match status" value="1"/>
</dbReference>
<gene>
    <name evidence="2" type="ORF">TM448A00880_0016</name>
</gene>
<organism evidence="2">
    <name type="scientific">viral metagenome</name>
    <dbReference type="NCBI Taxonomy" id="1070528"/>
    <lineage>
        <taxon>unclassified sequences</taxon>
        <taxon>metagenomes</taxon>
        <taxon>organismal metagenomes</taxon>
    </lineage>
</organism>
<dbReference type="Gene3D" id="3.40.80.10">
    <property type="entry name" value="Peptidoglycan recognition protein-like"/>
    <property type="match status" value="1"/>
</dbReference>
<sequence length="247" mass="28814">MSKCPFAIQVPGPELKRGYTFDGTRYHITHSKIGMTLHSAEYDLPNDDKVLWNALHGVRVASWPFTITKPPFAFIFQHFDPEDTCWHAGYSANLWTVGIELEGVAPAKVTGIQYDLLVRLMDWLSGELGWRNWDWHKGDIHNLFPMLGGCIFEHKQWMSTNCAVFSNKQLSFNQLVIDLEKEGTPVINWPYEKIRLFNSFMGWWTTFPENQEDKDYLMKAFKETGTNEEIRGFLAFWKEQLSWRAPK</sequence>
<proteinExistence type="predicted"/>
<dbReference type="AlphaFoldDB" id="A0A6H1ZL99"/>
<dbReference type="InterPro" id="IPR036505">
    <property type="entry name" value="Amidase/PGRP_sf"/>
</dbReference>
<dbReference type="EMBL" id="MT144076">
    <property type="protein sequence ID" value="QJA48239.1"/>
    <property type="molecule type" value="Genomic_DNA"/>
</dbReference>
<dbReference type="InterPro" id="IPR002502">
    <property type="entry name" value="Amidase_domain"/>
</dbReference>
<evidence type="ECO:0000313" key="2">
    <source>
        <dbReference type="EMBL" id="QJA48239.1"/>
    </source>
</evidence>
<dbReference type="GO" id="GO:0009253">
    <property type="term" value="P:peptidoglycan catabolic process"/>
    <property type="evidence" value="ECO:0007669"/>
    <property type="project" value="InterPro"/>
</dbReference>
<name>A0A6H1ZL99_9ZZZZ</name>
<feature type="domain" description="N-acetylmuramoyl-L-alanine amidase" evidence="1">
    <location>
        <begin position="61"/>
        <end position="154"/>
    </location>
</feature>
<accession>A0A6H1ZL99</accession>
<evidence type="ECO:0000259" key="1">
    <source>
        <dbReference type="Pfam" id="PF01510"/>
    </source>
</evidence>
<protein>
    <submittedName>
        <fullName evidence="2">Putative N-acetylmuramoyl-L-alanine amidase</fullName>
    </submittedName>
</protein>
<dbReference type="Pfam" id="PF01510">
    <property type="entry name" value="Amidase_2"/>
    <property type="match status" value="1"/>
</dbReference>
<reference evidence="2" key="1">
    <citation type="submission" date="2020-03" db="EMBL/GenBank/DDBJ databases">
        <title>The deep terrestrial virosphere.</title>
        <authorList>
            <person name="Holmfeldt K."/>
            <person name="Nilsson E."/>
            <person name="Simone D."/>
            <person name="Lopez-Fernandez M."/>
            <person name="Wu X."/>
            <person name="de Brujin I."/>
            <person name="Lundin D."/>
            <person name="Andersson A."/>
            <person name="Bertilsson S."/>
            <person name="Dopson M."/>
        </authorList>
    </citation>
    <scope>NUCLEOTIDE SEQUENCE</scope>
    <source>
        <strain evidence="2">TM448A00880</strain>
    </source>
</reference>
<dbReference type="GO" id="GO:0008745">
    <property type="term" value="F:N-acetylmuramoyl-L-alanine amidase activity"/>
    <property type="evidence" value="ECO:0007669"/>
    <property type="project" value="InterPro"/>
</dbReference>